<evidence type="ECO:0000259" key="2">
    <source>
        <dbReference type="Pfam" id="PF05239"/>
    </source>
</evidence>
<dbReference type="InterPro" id="IPR027275">
    <property type="entry name" value="PRC-brl_dom"/>
</dbReference>
<feature type="domain" description="PRC-barrel" evidence="2">
    <location>
        <begin position="97"/>
        <end position="169"/>
    </location>
</feature>
<feature type="compositionally biased region" description="Polar residues" evidence="1">
    <location>
        <begin position="38"/>
        <end position="52"/>
    </location>
</feature>
<feature type="compositionally biased region" description="Low complexity" evidence="1">
    <location>
        <begin position="200"/>
        <end position="212"/>
    </location>
</feature>
<evidence type="ECO:0000313" key="3">
    <source>
        <dbReference type="EMBL" id="MBP2235473.1"/>
    </source>
</evidence>
<name>A0ABS4QXU9_9HYPH</name>
<gene>
    <name evidence="3" type="ORF">J2Z31_001965</name>
</gene>
<dbReference type="Pfam" id="PF05239">
    <property type="entry name" value="PRC"/>
    <property type="match status" value="1"/>
</dbReference>
<dbReference type="Gene3D" id="2.30.30.240">
    <property type="entry name" value="PRC-barrel domain"/>
    <property type="match status" value="1"/>
</dbReference>
<dbReference type="PANTHER" id="PTHR36505">
    <property type="entry name" value="BLR1072 PROTEIN"/>
    <property type="match status" value="1"/>
</dbReference>
<comment type="caution">
    <text evidence="3">The sequence shown here is derived from an EMBL/GenBank/DDBJ whole genome shotgun (WGS) entry which is preliminary data.</text>
</comment>
<feature type="region of interest" description="Disordered" evidence="1">
    <location>
        <begin position="38"/>
        <end position="82"/>
    </location>
</feature>
<dbReference type="EMBL" id="JAGILA010000002">
    <property type="protein sequence ID" value="MBP2235473.1"/>
    <property type="molecule type" value="Genomic_DNA"/>
</dbReference>
<reference evidence="3 4" key="1">
    <citation type="submission" date="2021-03" db="EMBL/GenBank/DDBJ databases">
        <title>Genomic Encyclopedia of Type Strains, Phase IV (KMG-IV): sequencing the most valuable type-strain genomes for metagenomic binning, comparative biology and taxonomic classification.</title>
        <authorList>
            <person name="Goeker M."/>
        </authorList>
    </citation>
    <scope>NUCLEOTIDE SEQUENCE [LARGE SCALE GENOMIC DNA]</scope>
    <source>
        <strain evidence="3 4">DSM 13372</strain>
    </source>
</reference>
<accession>A0ABS4QXU9</accession>
<sequence>MFDNVNERQSEMTKILTSSVAAGALLVGVAIAPISFAQDTTTPPAPETQQIEPATPAPVDPAQPPATGEQAQTPAPADTDTTATAEADAGYLTEQGEDAISASTYIGQTVYNANDENIGEINDLIIRKDGGVEAAVVGVGGFLGIGEKNVAVPFEKIEVSEQEDGMTLKLMTTETADSLKAAPEFKTRSQLMAERDAQQTDPATTGGVTPTTPAQPEPAQPQQ</sequence>
<organism evidence="3 4">
    <name type="scientific">Sinorhizobium kostiense</name>
    <dbReference type="NCBI Taxonomy" id="76747"/>
    <lineage>
        <taxon>Bacteria</taxon>
        <taxon>Pseudomonadati</taxon>
        <taxon>Pseudomonadota</taxon>
        <taxon>Alphaproteobacteria</taxon>
        <taxon>Hyphomicrobiales</taxon>
        <taxon>Rhizobiaceae</taxon>
        <taxon>Sinorhizobium/Ensifer group</taxon>
        <taxon>Sinorhizobium</taxon>
    </lineage>
</organism>
<dbReference type="Proteomes" id="UP000730739">
    <property type="component" value="Unassembled WGS sequence"/>
</dbReference>
<evidence type="ECO:0000256" key="1">
    <source>
        <dbReference type="SAM" id="MobiDB-lite"/>
    </source>
</evidence>
<dbReference type="PANTHER" id="PTHR36505:SF1">
    <property type="entry name" value="BLR1072 PROTEIN"/>
    <property type="match status" value="1"/>
</dbReference>
<keyword evidence="4" id="KW-1185">Reference proteome</keyword>
<dbReference type="SUPFAM" id="SSF50346">
    <property type="entry name" value="PRC-barrel domain"/>
    <property type="match status" value="1"/>
</dbReference>
<feature type="compositionally biased region" description="Pro residues" evidence="1">
    <location>
        <begin position="55"/>
        <end position="64"/>
    </location>
</feature>
<protein>
    <submittedName>
        <fullName evidence="3">Sporulation protein YlmC with PRC-barrel domain</fullName>
    </submittedName>
</protein>
<feature type="region of interest" description="Disordered" evidence="1">
    <location>
        <begin position="179"/>
        <end position="223"/>
    </location>
</feature>
<feature type="compositionally biased region" description="Pro residues" evidence="1">
    <location>
        <begin position="213"/>
        <end position="223"/>
    </location>
</feature>
<evidence type="ECO:0000313" key="4">
    <source>
        <dbReference type="Proteomes" id="UP000730739"/>
    </source>
</evidence>
<proteinExistence type="predicted"/>
<feature type="compositionally biased region" description="Basic and acidic residues" evidence="1">
    <location>
        <begin position="183"/>
        <end position="198"/>
    </location>
</feature>
<feature type="compositionally biased region" description="Low complexity" evidence="1">
    <location>
        <begin position="70"/>
        <end position="82"/>
    </location>
</feature>
<dbReference type="InterPro" id="IPR011033">
    <property type="entry name" value="PRC_barrel-like_sf"/>
</dbReference>